<gene>
    <name evidence="1" type="ORF">QUV96_00865</name>
</gene>
<comment type="caution">
    <text evidence="1">The sequence shown here is derived from an EMBL/GenBank/DDBJ whole genome shotgun (WGS) entry which is preliminary data.</text>
</comment>
<evidence type="ECO:0000313" key="2">
    <source>
        <dbReference type="Proteomes" id="UP001529340"/>
    </source>
</evidence>
<dbReference type="RefSeq" id="WP_289606659.1">
    <property type="nucleotide sequence ID" value="NZ_JAUDCG010000002.1"/>
</dbReference>
<protein>
    <submittedName>
        <fullName evidence="1">DUF2806 domain-containing protein</fullName>
    </submittedName>
</protein>
<organism evidence="1 2">
    <name type="scientific">Amedibacillus dolichus</name>
    <dbReference type="NCBI Taxonomy" id="31971"/>
    <lineage>
        <taxon>Bacteria</taxon>
        <taxon>Bacillati</taxon>
        <taxon>Bacillota</taxon>
        <taxon>Erysipelotrichia</taxon>
        <taxon>Erysipelotrichales</taxon>
        <taxon>Erysipelotrichaceae</taxon>
        <taxon>Amedibacillus</taxon>
    </lineage>
</organism>
<dbReference type="Proteomes" id="UP001529340">
    <property type="component" value="Unassembled WGS sequence"/>
</dbReference>
<accession>A0ABT7U968</accession>
<dbReference type="EMBL" id="JAUDCG010000002">
    <property type="protein sequence ID" value="MDM8156183.1"/>
    <property type="molecule type" value="Genomic_DNA"/>
</dbReference>
<name>A0ABT7U968_9FIRM</name>
<keyword evidence="2" id="KW-1185">Reference proteome</keyword>
<dbReference type="InterPro" id="IPR021254">
    <property type="entry name" value="DUF2806"/>
</dbReference>
<sequence length="233" mass="25795">MLHIADLAGSDLKDSGIVINSSEFDFDWFLRFFDAAGNIRAEDMRQLWARVLAGEIEHPGSFSLRTVEVLRNMSQAEALAFKNASSLVLEETDGSQFLFCDSDLSDYTINQRHGLGMEDILLLEEAGLISALRASNEIEVGESADGFFNGGGLALIFESDGENASFQYKSYPLSQIARQLLPIVQEEADDGYLTDLGKVLRDDLSQIEVGVYRVLNREGNDIELDLDNNLLDS</sequence>
<reference evidence="1" key="2">
    <citation type="submission" date="2023-06" db="EMBL/GenBank/DDBJ databases">
        <authorList>
            <person name="Zeman M."/>
            <person name="Kubasova T."/>
            <person name="Jahodarova E."/>
            <person name="Nykrynova M."/>
            <person name="Rychlik I."/>
        </authorList>
    </citation>
    <scope>NUCLEOTIDE SEQUENCE</scope>
    <source>
        <strain evidence="1">ET39</strain>
    </source>
</reference>
<evidence type="ECO:0000313" key="1">
    <source>
        <dbReference type="EMBL" id="MDM8156183.1"/>
    </source>
</evidence>
<proteinExistence type="predicted"/>
<reference evidence="1" key="1">
    <citation type="submission" date="2023-06" db="EMBL/GenBank/DDBJ databases">
        <title>Identification and characterization of horizontal gene transfer across gut microbiota members of farm animals based on homology search.</title>
        <authorList>
            <person name="Schwarzerova J."/>
            <person name="Nykrynova M."/>
            <person name="Jureckova K."/>
            <person name="Cejkova D."/>
            <person name="Rychlik I."/>
        </authorList>
    </citation>
    <scope>NUCLEOTIDE SEQUENCE</scope>
    <source>
        <strain evidence="1">ET39</strain>
    </source>
</reference>
<dbReference type="Pfam" id="PF10987">
    <property type="entry name" value="DUF2806"/>
    <property type="match status" value="1"/>
</dbReference>